<dbReference type="AlphaFoldDB" id="A0A0E0JYZ9"/>
<name>A0A0E0JYZ9_ORYPU</name>
<keyword evidence="3" id="KW-1185">Reference proteome</keyword>
<dbReference type="Proteomes" id="UP000026962">
    <property type="component" value="Chromosome 2"/>
</dbReference>
<dbReference type="EnsemblPlants" id="OPUNC02G12400.1">
    <property type="protein sequence ID" value="OPUNC02G12400.1"/>
    <property type="gene ID" value="OPUNC02G12400"/>
</dbReference>
<feature type="compositionally biased region" description="Basic and acidic residues" evidence="1">
    <location>
        <begin position="77"/>
        <end position="86"/>
    </location>
</feature>
<protein>
    <submittedName>
        <fullName evidence="2">Uncharacterized protein</fullName>
    </submittedName>
</protein>
<feature type="compositionally biased region" description="Basic residues" evidence="1">
    <location>
        <begin position="87"/>
        <end position="97"/>
    </location>
</feature>
<evidence type="ECO:0000313" key="2">
    <source>
        <dbReference type="EnsemblPlants" id="OPUNC02G12400.1"/>
    </source>
</evidence>
<feature type="compositionally biased region" description="Basic residues" evidence="1">
    <location>
        <begin position="62"/>
        <end position="76"/>
    </location>
</feature>
<dbReference type="Gramene" id="OPUNC02G12400.1">
    <property type="protein sequence ID" value="OPUNC02G12400.1"/>
    <property type="gene ID" value="OPUNC02G12400"/>
</dbReference>
<proteinExistence type="predicted"/>
<dbReference type="HOGENOM" id="CLU_1996325_0_0_1"/>
<reference evidence="2" key="1">
    <citation type="submission" date="2015-04" db="UniProtKB">
        <authorList>
            <consortium name="EnsemblPlants"/>
        </authorList>
    </citation>
    <scope>IDENTIFICATION</scope>
</reference>
<feature type="region of interest" description="Disordered" evidence="1">
    <location>
        <begin position="59"/>
        <end position="125"/>
    </location>
</feature>
<organism evidence="2">
    <name type="scientific">Oryza punctata</name>
    <name type="common">Red rice</name>
    <dbReference type="NCBI Taxonomy" id="4537"/>
    <lineage>
        <taxon>Eukaryota</taxon>
        <taxon>Viridiplantae</taxon>
        <taxon>Streptophyta</taxon>
        <taxon>Embryophyta</taxon>
        <taxon>Tracheophyta</taxon>
        <taxon>Spermatophyta</taxon>
        <taxon>Magnoliopsida</taxon>
        <taxon>Liliopsida</taxon>
        <taxon>Poales</taxon>
        <taxon>Poaceae</taxon>
        <taxon>BOP clade</taxon>
        <taxon>Oryzoideae</taxon>
        <taxon>Oryzeae</taxon>
        <taxon>Oryzinae</taxon>
        <taxon>Oryza</taxon>
    </lineage>
</organism>
<reference evidence="2" key="2">
    <citation type="submission" date="2018-05" db="EMBL/GenBank/DDBJ databases">
        <title>OpunRS2 (Oryza punctata Reference Sequence Version 2).</title>
        <authorList>
            <person name="Zhang J."/>
            <person name="Kudrna D."/>
            <person name="Lee S."/>
            <person name="Talag J."/>
            <person name="Welchert J."/>
            <person name="Wing R.A."/>
        </authorList>
    </citation>
    <scope>NUCLEOTIDE SEQUENCE [LARGE SCALE GENOMIC DNA]</scope>
</reference>
<evidence type="ECO:0000313" key="3">
    <source>
        <dbReference type="Proteomes" id="UP000026962"/>
    </source>
</evidence>
<sequence length="125" mass="13746">MNQDHPRKLNKKTKSLVPLVIGAKDAAARGLAGVPPCAVRRVPPLRRCYEEGATAVPEKRLMPPRRGRFPSGKGHRMPWEGGERAPRLRRQPPRVGRRSLGGRVSPARERVLTAGERTPLAGRPG</sequence>
<evidence type="ECO:0000256" key="1">
    <source>
        <dbReference type="SAM" id="MobiDB-lite"/>
    </source>
</evidence>
<dbReference type="OMA" id="GWCEAPR"/>
<accession>A0A0E0JYZ9</accession>